<dbReference type="Pfam" id="PF03364">
    <property type="entry name" value="Polyketide_cyc"/>
    <property type="match status" value="1"/>
</dbReference>
<dbReference type="AlphaFoldDB" id="A0A2G5EXY7"/>
<evidence type="ECO:0000313" key="3">
    <source>
        <dbReference type="Proteomes" id="UP000230069"/>
    </source>
</evidence>
<dbReference type="InterPro" id="IPR023393">
    <property type="entry name" value="START-like_dom_sf"/>
</dbReference>
<dbReference type="PANTHER" id="PTHR34060:SF1">
    <property type="entry name" value="POLYKETIDE CYCLASE _ DEHYDRASE AND LIPID TRANSPORT PROTEIN"/>
    <property type="match status" value="1"/>
</dbReference>
<name>A0A2G5EXY7_AQUCA</name>
<keyword evidence="3" id="KW-1185">Reference proteome</keyword>
<organism evidence="2 3">
    <name type="scientific">Aquilegia coerulea</name>
    <name type="common">Rocky mountain columbine</name>
    <dbReference type="NCBI Taxonomy" id="218851"/>
    <lineage>
        <taxon>Eukaryota</taxon>
        <taxon>Viridiplantae</taxon>
        <taxon>Streptophyta</taxon>
        <taxon>Embryophyta</taxon>
        <taxon>Tracheophyta</taxon>
        <taxon>Spermatophyta</taxon>
        <taxon>Magnoliopsida</taxon>
        <taxon>Ranunculales</taxon>
        <taxon>Ranunculaceae</taxon>
        <taxon>Thalictroideae</taxon>
        <taxon>Aquilegia</taxon>
    </lineage>
</organism>
<protein>
    <recommendedName>
        <fullName evidence="1">Coenzyme Q-binding protein COQ10 START domain-containing protein</fullName>
    </recommendedName>
</protein>
<evidence type="ECO:0000259" key="1">
    <source>
        <dbReference type="Pfam" id="PF03364"/>
    </source>
</evidence>
<dbReference type="CDD" id="cd08866">
    <property type="entry name" value="SRPBCC_11"/>
    <property type="match status" value="1"/>
</dbReference>
<dbReference type="PANTHER" id="PTHR34060">
    <property type="entry name" value="POLYKETIDE CYCLASE / DEHYDRASE AND LIPID TRANSPORT PROTEIN"/>
    <property type="match status" value="1"/>
</dbReference>
<accession>A0A2G5EXY7</accession>
<evidence type="ECO:0000313" key="2">
    <source>
        <dbReference type="EMBL" id="PIA60592.1"/>
    </source>
</evidence>
<dbReference type="InterPro" id="IPR005031">
    <property type="entry name" value="COQ10_START"/>
</dbReference>
<gene>
    <name evidence="2" type="ORF">AQUCO_00300232v1</name>
</gene>
<proteinExistence type="predicted"/>
<feature type="non-terminal residue" evidence="2">
    <location>
        <position position="1"/>
    </location>
</feature>
<sequence length="221" mass="25431">FLTNRRKSLRNHLSSSNSSINFNLHDDDQLVENDDVDIEIIKLSKNSRRITCRIAINANLQTVWNLLTDYEKLADFIPGLAVCQLLEKTANHARLFQIGQQNLAFGLKFNAKGIVDCYEKDLETIPFGQRRDIEFKMIEGDFQVFEGKWSIEEMNNESQEVIKSSAEQEFQTVLSYAVDVKPKLWLPVSLVEGRLCREIKVNLLSVKRQAQKVIQSELHSC</sequence>
<dbReference type="OrthoDB" id="5732at2759"/>
<dbReference type="EMBL" id="KZ305020">
    <property type="protein sequence ID" value="PIA60592.1"/>
    <property type="molecule type" value="Genomic_DNA"/>
</dbReference>
<reference evidence="2 3" key="1">
    <citation type="submission" date="2017-09" db="EMBL/GenBank/DDBJ databases">
        <title>WGS assembly of Aquilegia coerulea Goldsmith.</title>
        <authorList>
            <person name="Hodges S."/>
            <person name="Kramer E."/>
            <person name="Nordborg M."/>
            <person name="Tomkins J."/>
            <person name="Borevitz J."/>
            <person name="Derieg N."/>
            <person name="Yan J."/>
            <person name="Mihaltcheva S."/>
            <person name="Hayes R.D."/>
            <person name="Rokhsar D."/>
        </authorList>
    </citation>
    <scope>NUCLEOTIDE SEQUENCE [LARGE SCALE GENOMIC DNA]</scope>
    <source>
        <strain evidence="3">cv. Goldsmith</strain>
    </source>
</reference>
<feature type="domain" description="Coenzyme Q-binding protein COQ10 START" evidence="1">
    <location>
        <begin position="56"/>
        <end position="200"/>
    </location>
</feature>
<dbReference type="Gene3D" id="3.30.530.20">
    <property type="match status" value="1"/>
</dbReference>
<dbReference type="Proteomes" id="UP000230069">
    <property type="component" value="Unassembled WGS sequence"/>
</dbReference>
<dbReference type="SUPFAM" id="SSF55961">
    <property type="entry name" value="Bet v1-like"/>
    <property type="match status" value="1"/>
</dbReference>